<keyword evidence="4 6" id="KW-0472">Membrane</keyword>
<protein>
    <submittedName>
        <fullName evidence="8">Autotransporter secretion inner membrane protein TamB</fullName>
    </submittedName>
</protein>
<comment type="subcellular location">
    <subcellularLocation>
        <location evidence="1">Membrane</location>
        <topology evidence="1">Single-pass membrane protein</topology>
    </subcellularLocation>
</comment>
<gene>
    <name evidence="8" type="ORF">SAMN05421509_108140</name>
</gene>
<dbReference type="GO" id="GO:0005886">
    <property type="term" value="C:plasma membrane"/>
    <property type="evidence" value="ECO:0007669"/>
    <property type="project" value="InterPro"/>
</dbReference>
<evidence type="ECO:0000256" key="4">
    <source>
        <dbReference type="ARBA" id="ARBA00023136"/>
    </source>
</evidence>
<name>A0A285VSV6_9GAMM</name>
<dbReference type="Proteomes" id="UP000219023">
    <property type="component" value="Unassembled WGS sequence"/>
</dbReference>
<dbReference type="PANTHER" id="PTHR36985">
    <property type="entry name" value="TRANSLOCATION AND ASSEMBLY MODULE SUBUNIT TAMB"/>
    <property type="match status" value="1"/>
</dbReference>
<evidence type="ECO:0000259" key="7">
    <source>
        <dbReference type="Pfam" id="PF04357"/>
    </source>
</evidence>
<evidence type="ECO:0000256" key="1">
    <source>
        <dbReference type="ARBA" id="ARBA00004167"/>
    </source>
</evidence>
<dbReference type="InterPro" id="IPR007452">
    <property type="entry name" value="TamB_C"/>
</dbReference>
<evidence type="ECO:0000313" key="8">
    <source>
        <dbReference type="EMBL" id="SOC57139.1"/>
    </source>
</evidence>
<evidence type="ECO:0000256" key="5">
    <source>
        <dbReference type="SAM" id="MobiDB-lite"/>
    </source>
</evidence>
<evidence type="ECO:0000256" key="6">
    <source>
        <dbReference type="SAM" id="Phobius"/>
    </source>
</evidence>
<keyword evidence="3 6" id="KW-1133">Transmembrane helix</keyword>
<accession>A0A285VSV6</accession>
<reference evidence="8 9" key="1">
    <citation type="submission" date="2017-08" db="EMBL/GenBank/DDBJ databases">
        <authorList>
            <person name="de Groot N.N."/>
        </authorList>
    </citation>
    <scope>NUCLEOTIDE SEQUENCE [LARGE SCALE GENOMIC DNA]</scope>
    <source>
        <strain evidence="8 9">USBA 855</strain>
    </source>
</reference>
<dbReference type="Pfam" id="PF04357">
    <property type="entry name" value="TamB"/>
    <property type="match status" value="1"/>
</dbReference>
<organism evidence="8 9">
    <name type="scientific">Chromohalobacter canadensis</name>
    <dbReference type="NCBI Taxonomy" id="141389"/>
    <lineage>
        <taxon>Bacteria</taxon>
        <taxon>Pseudomonadati</taxon>
        <taxon>Pseudomonadota</taxon>
        <taxon>Gammaproteobacteria</taxon>
        <taxon>Oceanospirillales</taxon>
        <taxon>Halomonadaceae</taxon>
        <taxon>Chromohalobacter</taxon>
    </lineage>
</organism>
<feature type="compositionally biased region" description="Low complexity" evidence="5">
    <location>
        <begin position="210"/>
        <end position="223"/>
    </location>
</feature>
<evidence type="ECO:0000256" key="2">
    <source>
        <dbReference type="ARBA" id="ARBA00022692"/>
    </source>
</evidence>
<feature type="domain" description="Translocation and assembly module TamB C-terminal" evidence="7">
    <location>
        <begin position="980"/>
        <end position="1331"/>
    </location>
</feature>
<dbReference type="RefSeq" id="WP_245846452.1">
    <property type="nucleotide sequence ID" value="NZ_OBQJ01000008.1"/>
</dbReference>
<proteinExistence type="predicted"/>
<dbReference type="PANTHER" id="PTHR36985:SF1">
    <property type="entry name" value="TRANSLOCATION AND ASSEMBLY MODULE SUBUNIT TAMB"/>
    <property type="match status" value="1"/>
</dbReference>
<evidence type="ECO:0000256" key="3">
    <source>
        <dbReference type="ARBA" id="ARBA00022989"/>
    </source>
</evidence>
<dbReference type="GO" id="GO:0097347">
    <property type="term" value="C:TAM protein secretion complex"/>
    <property type="evidence" value="ECO:0007669"/>
    <property type="project" value="TreeGrafter"/>
</dbReference>
<keyword evidence="2 6" id="KW-0812">Transmembrane</keyword>
<feature type="region of interest" description="Disordered" evidence="5">
    <location>
        <begin position="197"/>
        <end position="247"/>
    </location>
</feature>
<feature type="transmembrane region" description="Helical" evidence="6">
    <location>
        <begin position="12"/>
        <end position="35"/>
    </location>
</feature>
<evidence type="ECO:0000313" key="9">
    <source>
        <dbReference type="Proteomes" id="UP000219023"/>
    </source>
</evidence>
<dbReference type="GO" id="GO:0009306">
    <property type="term" value="P:protein secretion"/>
    <property type="evidence" value="ECO:0007669"/>
    <property type="project" value="InterPro"/>
</dbReference>
<dbReference type="EMBL" id="OBQJ01000008">
    <property type="protein sequence ID" value="SOC57139.1"/>
    <property type="molecule type" value="Genomic_DNA"/>
</dbReference>
<sequence>MASALRHRTGILIRALIYVPLWLLGLALSLLGVALSPWGTAWLADQGQSRGWYEVEEVKGAPLDTLTLRGLHLDVGPLTLDVERLHLSWADDCLLDGKLCLQGLQVEGAHIVLASGNASDDAQSDASSSEGMPALWFPFPIEIRALGLEDVRVDLADGTQLQWDDFTTGARVSGNDLTLLPTRLEGTQLYLPMSEGQRLTQGMTSPAIPAGSIDAASQAAGDSSAEESATDETPVAESEASDNDAERRLALPEIELPLDIRAPSLVIDDFQLRGATSYNLTQATLSLSTEGSDVAIHRLNVRSDDGEAELALQATLTGDYPLHGRLETHIARAPLAGQRASLTVDGSLADLALDLDASGPVTATLTGKVDALAPTLPFGLSLDANDITWPLAGALTVPELVMQSRLDTAAVSASQHVGAGKAVYRLDTLDLDADGSLEDYRVALDLTARGDGLPESRLTLDGHGDASHFAWEPLTLQAEGGTLSGRGQVDWASALSVESDLQLDQLPIGAFTEAVDGTLNGKARVGFDMQPQGWRLRIPQLAIDGTLQDRALRLNAKLSGNSQMQWAIDQLDLRQGDNRITAEGTIGQRLDLRSRITAPRLSTLWPGLGGALQGDLDAQGSLESPRLDLDMTGEALRYQTQQLESLSLKAHSEGIDDPRVEANVSIEGLEAGGQRVDALSVALAGRLSQHTLELDTQLGSGLPLSRANLILDGQYDADAQRYRGSLAPLELATEYGDITLDDALDFDADVATQRVTLAPFCLVRQQGGEACLVDQARLSADTGDASLALRDIPMDLLADKLPSGWHVDGETQGEANLSWQQAGQLWHAEGQIDSQLDVTGEDARGNPWELPDSRLAVTFDATPSRADTRLTLDQGDTGQLALSLGIDDPLGEAALEGRLQANDIAFAPYRALVEGLSDLEGALAGDVTFAGTLRQPSLDGELTAKGVKARGPVIPVAIRDARLGIDFAGQRADIEGFVAGETGRLNLEGEAGWQDPSAWQARLGIEGQDDPLQVSLPDFGRLRIAPDLRVDATPDRLRVRGDVDVPWARLEVGKIPPSAVAPSSDEVIITREEDAAQQEAAASGEQSGATAQALSEAGMALDISVMLHLGPDMSLEAYGLETQLAGQLEVRQGSGPVQLFGDVNLVDGSYTAFGQDLVIRQGQILFSGPASQPRLQFEAIRNPDTIEDDVTAGLRVTGRAENPQLSIFSEPAMSESRALSYLLRGRAPGDDGGDGALTSALIGLSLSQSGRAVGQLGQAFGVDDLSLDTSGSGEDSQVVVSGYVFDDLKVGYGVGIFSPIAELTLRYRLIQNLYLEAVSGAAQALDLIYTFSLGRSSASP</sequence>